<feature type="transmembrane region" description="Helical" evidence="7">
    <location>
        <begin position="134"/>
        <end position="152"/>
    </location>
</feature>
<evidence type="ECO:0000256" key="2">
    <source>
        <dbReference type="ARBA" id="ARBA00022692"/>
    </source>
</evidence>
<evidence type="ECO:0000256" key="5">
    <source>
        <dbReference type="ARBA" id="ARBA00023136"/>
    </source>
</evidence>
<keyword evidence="2 7" id="KW-0812">Transmembrane</keyword>
<comment type="caution">
    <text evidence="10">The sequence shown here is derived from an EMBL/GenBank/DDBJ whole genome shotgun (WGS) entry which is preliminary data.</text>
</comment>
<feature type="transmembrane region" description="Helical" evidence="7">
    <location>
        <begin position="852"/>
        <end position="869"/>
    </location>
</feature>
<sequence>MSTTADHPTDTGAPRPRPARSGQNPLFVILKPIASLQLTVVLFALAMLLVFFGTLSQKTLGIWTVVDRSWSWIVMVDVQPMIEFGKIFFEFPADAKVADWVQIPLPGGKLLGGLMFINLLAAHTVRFKLTWKRAGIFILHAGFLLLFVGEYITREFQVEQQMHVTEGASMNYAFDTRNFELAVVTPGEAETEHVTVVPASLLRQAFARKTHVTHNDLPFDLEVVSYLVNSEVVESTDKRAQQAGPNPATAGIGLTSVAVEEKEVTGVDTSNKMDIPSAYVRFYKKGTDQQIGTYLLSAHFLKTQKLATDANTAVGVQLRFTRHYKPFSLHLIKFRFDRYIGTSTAKNYSSELRLIDPERGQDREVTISMNSPLRYRGETFFQSSFTPDEKTTILQVVRNPGWRIPYISCAMIAAGMIIHFGLGLIRFVLQTFRSIKGGVARVSETAGEVFRPIIQTSVVIKALPWVSLGMAVLYLVGSAAQTTPTGAINLGEAARLPVVDGGRVKPLDTVARVDMRIISSREEFVDTYGKTRPAIKWFFDSASGTPRDPGVAAKYEIFRIENDQVLDLLKLTPREGLRYSMSQIKDRSEDLQNAATKAAARPDKDRDLFETKVLELRRHIETYLKIWQGYEPMVLPPQDGREWRTAAAVRETEGERVFAELRAKMRDLNVPQNPDEWTEDQKRVLAEALEEAKAAVAKADPAAAAWQRVLGAYRTGDQSKFDAALAEFKAETRSGISDVDRARARFEVFLNETGLFYHCTALYILAIILCLASWVTLAFNISLANGFRRSAFLVLLFTLLVHAFTLFSRMYLMDRPLVFVTNLYSSAVFIGCAAVAVGLIVEVLVPISVGCYVAAVIGMATSIIAHNLAESGDTLEMMQAVLDTNFWLATHVTTVTFGYSATYFAGMIGLVYVILAAFPNNVLSTHLAGTTQGRSYAPSMTVGRVIGQILYGVICLATMLSFIGTVLGGIWADQSWGRFWGWDPKENGAVLIVIWNALILHARWCGLVKDRGVAVLALVGNMITTWSWFGTNQLGVGLHAYGFSNKLALGCTITWALHLFLFIPLGLMPWKWIWGQSIPVAKVRETV</sequence>
<feature type="transmembrane region" description="Helical" evidence="7">
    <location>
        <begin position="1013"/>
        <end position="1031"/>
    </location>
</feature>
<dbReference type="GO" id="GO:0017004">
    <property type="term" value="P:cytochrome complex assembly"/>
    <property type="evidence" value="ECO:0007669"/>
    <property type="project" value="UniProtKB-KW"/>
</dbReference>
<evidence type="ECO:0000259" key="8">
    <source>
        <dbReference type="Pfam" id="PF01578"/>
    </source>
</evidence>
<comment type="subcellular location">
    <subcellularLocation>
        <location evidence="1">Membrane</location>
        <topology evidence="1">Multi-pass membrane protein</topology>
    </subcellularLocation>
</comment>
<evidence type="ECO:0000256" key="1">
    <source>
        <dbReference type="ARBA" id="ARBA00004141"/>
    </source>
</evidence>
<evidence type="ECO:0000256" key="4">
    <source>
        <dbReference type="ARBA" id="ARBA00022989"/>
    </source>
</evidence>
<evidence type="ECO:0000256" key="6">
    <source>
        <dbReference type="SAM" id="MobiDB-lite"/>
    </source>
</evidence>
<dbReference type="Proteomes" id="UP000214646">
    <property type="component" value="Unassembled WGS sequence"/>
</dbReference>
<dbReference type="OrthoDB" id="9814290at2"/>
<gene>
    <name evidence="10" type="ORF">FRUB_09541</name>
</gene>
<accession>A0A225DC28</accession>
<dbReference type="InterPro" id="IPR002541">
    <property type="entry name" value="Cyt_c_assembly"/>
</dbReference>
<dbReference type="RefSeq" id="WP_088259960.1">
    <property type="nucleotide sequence ID" value="NZ_NIDE01000019.1"/>
</dbReference>
<reference evidence="11" key="1">
    <citation type="submission" date="2017-06" db="EMBL/GenBank/DDBJ databases">
        <title>Genome analysis of Fimbriiglobus ruber SP5, the first member of the order Planctomycetales with confirmed chitinolytic capability.</title>
        <authorList>
            <person name="Ravin N.V."/>
            <person name="Rakitin A.L."/>
            <person name="Ivanova A.A."/>
            <person name="Beletsky A.V."/>
            <person name="Kulichevskaya I.S."/>
            <person name="Mardanov A.V."/>
            <person name="Dedysh S.N."/>
        </authorList>
    </citation>
    <scope>NUCLEOTIDE SEQUENCE [LARGE SCALE GENOMIC DNA]</scope>
    <source>
        <strain evidence="11">SP5</strain>
    </source>
</reference>
<feature type="transmembrane region" description="Helical" evidence="7">
    <location>
        <begin position="823"/>
        <end position="845"/>
    </location>
</feature>
<feature type="transmembrane region" description="Helical" evidence="7">
    <location>
        <begin position="1047"/>
        <end position="1067"/>
    </location>
</feature>
<dbReference type="AlphaFoldDB" id="A0A225DC28"/>
<feature type="transmembrane region" description="Helical" evidence="7">
    <location>
        <begin position="897"/>
        <end position="918"/>
    </location>
</feature>
<feature type="domain" description="ResB-like" evidence="9">
    <location>
        <begin position="322"/>
        <end position="387"/>
    </location>
</feature>
<dbReference type="PANTHER" id="PTHR30071">
    <property type="entry name" value="HEME EXPORTER PROTEIN C"/>
    <property type="match status" value="1"/>
</dbReference>
<keyword evidence="5 7" id="KW-0472">Membrane</keyword>
<evidence type="ECO:0000313" key="10">
    <source>
        <dbReference type="EMBL" id="OWK34699.1"/>
    </source>
</evidence>
<feature type="transmembrane region" description="Helical" evidence="7">
    <location>
        <begin position="791"/>
        <end position="811"/>
    </location>
</feature>
<dbReference type="EMBL" id="NIDE01000019">
    <property type="protein sequence ID" value="OWK34699.1"/>
    <property type="molecule type" value="Genomic_DNA"/>
</dbReference>
<feature type="transmembrane region" description="Helical" evidence="7">
    <location>
        <begin position="949"/>
        <end position="972"/>
    </location>
</feature>
<protein>
    <submittedName>
        <fullName evidence="10">Putative cytochrome C-type biogenesis protein</fullName>
    </submittedName>
</protein>
<evidence type="ECO:0000256" key="3">
    <source>
        <dbReference type="ARBA" id="ARBA00022748"/>
    </source>
</evidence>
<dbReference type="InterPro" id="IPR007816">
    <property type="entry name" value="ResB-like_domain"/>
</dbReference>
<feature type="transmembrane region" description="Helical" evidence="7">
    <location>
        <begin position="988"/>
        <end position="1006"/>
    </location>
</feature>
<name>A0A225DC28_9BACT</name>
<proteinExistence type="predicted"/>
<feature type="transmembrane region" description="Helical" evidence="7">
    <location>
        <begin position="33"/>
        <end position="52"/>
    </location>
</feature>
<keyword evidence="11" id="KW-1185">Reference proteome</keyword>
<dbReference type="Pfam" id="PF05140">
    <property type="entry name" value="ResB"/>
    <property type="match status" value="1"/>
</dbReference>
<dbReference type="InterPro" id="IPR045062">
    <property type="entry name" value="Cyt_c_biogenesis_CcsA/CcmC"/>
</dbReference>
<feature type="transmembrane region" description="Helical" evidence="7">
    <location>
        <begin position="755"/>
        <end position="779"/>
    </location>
</feature>
<dbReference type="Pfam" id="PF01578">
    <property type="entry name" value="Cytochrom_C_asm"/>
    <property type="match status" value="1"/>
</dbReference>
<organism evidence="10 11">
    <name type="scientific">Fimbriiglobus ruber</name>
    <dbReference type="NCBI Taxonomy" id="1908690"/>
    <lineage>
        <taxon>Bacteria</taxon>
        <taxon>Pseudomonadati</taxon>
        <taxon>Planctomycetota</taxon>
        <taxon>Planctomycetia</taxon>
        <taxon>Gemmatales</taxon>
        <taxon>Gemmataceae</taxon>
        <taxon>Fimbriiglobus</taxon>
    </lineage>
</organism>
<feature type="domain" description="Cytochrome c assembly protein" evidence="8">
    <location>
        <begin position="821"/>
        <end position="1039"/>
    </location>
</feature>
<evidence type="ECO:0000256" key="7">
    <source>
        <dbReference type="SAM" id="Phobius"/>
    </source>
</evidence>
<dbReference type="GO" id="GO:0020037">
    <property type="term" value="F:heme binding"/>
    <property type="evidence" value="ECO:0007669"/>
    <property type="project" value="InterPro"/>
</dbReference>
<evidence type="ECO:0000259" key="9">
    <source>
        <dbReference type="Pfam" id="PF05140"/>
    </source>
</evidence>
<dbReference type="PANTHER" id="PTHR30071:SF1">
    <property type="entry name" value="CYTOCHROME B_B6 PROTEIN-RELATED"/>
    <property type="match status" value="1"/>
</dbReference>
<dbReference type="GO" id="GO:0005886">
    <property type="term" value="C:plasma membrane"/>
    <property type="evidence" value="ECO:0007669"/>
    <property type="project" value="TreeGrafter"/>
</dbReference>
<evidence type="ECO:0000313" key="11">
    <source>
        <dbReference type="Proteomes" id="UP000214646"/>
    </source>
</evidence>
<keyword evidence="3" id="KW-0201">Cytochrome c-type biogenesis</keyword>
<feature type="region of interest" description="Disordered" evidence="6">
    <location>
        <begin position="1"/>
        <end position="20"/>
    </location>
</feature>
<keyword evidence="4 7" id="KW-1133">Transmembrane helix</keyword>